<evidence type="ECO:0000256" key="1">
    <source>
        <dbReference type="SAM" id="MobiDB-lite"/>
    </source>
</evidence>
<dbReference type="EMBL" id="JANAVB010017702">
    <property type="protein sequence ID" value="KAJ6830232.1"/>
    <property type="molecule type" value="Genomic_DNA"/>
</dbReference>
<dbReference type="Proteomes" id="UP001140949">
    <property type="component" value="Unassembled WGS sequence"/>
</dbReference>
<feature type="region of interest" description="Disordered" evidence="1">
    <location>
        <begin position="1"/>
        <end position="47"/>
    </location>
</feature>
<evidence type="ECO:0000313" key="2">
    <source>
        <dbReference type="EMBL" id="KAJ6830232.1"/>
    </source>
</evidence>
<name>A0AAX6GNZ7_IRIPA</name>
<sequence>MGAVSESGRKAEESPVEAVGDGQTRRRRRKENDRRARSAHHGRGSGRCCRWKTQARTLAPGGTGVEGFVGQSLLVSVPCATLPWKCRGRRPLGRCGGAGAAPPAKSGECSALAWRTGRRPATRVLDRWGRCRCGQARGSGHRCCSMQKWDGDYSLIGGEKGLDLSIVFGDGDGVATVMMLERARWLGWR</sequence>
<proteinExistence type="predicted"/>
<dbReference type="AlphaFoldDB" id="A0AAX6GNZ7"/>
<reference evidence="2" key="2">
    <citation type="submission" date="2023-04" db="EMBL/GenBank/DDBJ databases">
        <authorList>
            <person name="Bruccoleri R.E."/>
            <person name="Oakeley E.J."/>
            <person name="Faust A.-M."/>
            <person name="Dessus-Babus S."/>
            <person name="Altorfer M."/>
            <person name="Burckhardt D."/>
            <person name="Oertli M."/>
            <person name="Naumann U."/>
            <person name="Petersen F."/>
            <person name="Wong J."/>
        </authorList>
    </citation>
    <scope>NUCLEOTIDE SEQUENCE</scope>
    <source>
        <strain evidence="2">GSM-AAB239-AS_SAM_17_03QT</strain>
        <tissue evidence="2">Leaf</tissue>
    </source>
</reference>
<reference evidence="2" key="1">
    <citation type="journal article" date="2023" name="GigaByte">
        <title>Genome assembly of the bearded iris, Iris pallida Lam.</title>
        <authorList>
            <person name="Bruccoleri R.E."/>
            <person name="Oakeley E.J."/>
            <person name="Faust A.M.E."/>
            <person name="Altorfer M."/>
            <person name="Dessus-Babus S."/>
            <person name="Burckhardt D."/>
            <person name="Oertli M."/>
            <person name="Naumann U."/>
            <person name="Petersen F."/>
            <person name="Wong J."/>
        </authorList>
    </citation>
    <scope>NUCLEOTIDE SEQUENCE</scope>
    <source>
        <strain evidence="2">GSM-AAB239-AS_SAM_17_03QT</strain>
    </source>
</reference>
<keyword evidence="3" id="KW-1185">Reference proteome</keyword>
<accession>A0AAX6GNZ7</accession>
<protein>
    <submittedName>
        <fullName evidence="2">Pollen-specific leucine-rich repeat extensin-like protein 4</fullName>
    </submittedName>
</protein>
<gene>
    <name evidence="2" type="ORF">M6B38_355380</name>
</gene>
<organism evidence="2 3">
    <name type="scientific">Iris pallida</name>
    <name type="common">Sweet iris</name>
    <dbReference type="NCBI Taxonomy" id="29817"/>
    <lineage>
        <taxon>Eukaryota</taxon>
        <taxon>Viridiplantae</taxon>
        <taxon>Streptophyta</taxon>
        <taxon>Embryophyta</taxon>
        <taxon>Tracheophyta</taxon>
        <taxon>Spermatophyta</taxon>
        <taxon>Magnoliopsida</taxon>
        <taxon>Liliopsida</taxon>
        <taxon>Asparagales</taxon>
        <taxon>Iridaceae</taxon>
        <taxon>Iridoideae</taxon>
        <taxon>Irideae</taxon>
        <taxon>Iris</taxon>
    </lineage>
</organism>
<evidence type="ECO:0000313" key="3">
    <source>
        <dbReference type="Proteomes" id="UP001140949"/>
    </source>
</evidence>
<comment type="caution">
    <text evidence="2">The sequence shown here is derived from an EMBL/GenBank/DDBJ whole genome shotgun (WGS) entry which is preliminary data.</text>
</comment>